<dbReference type="Gene3D" id="3.40.50.200">
    <property type="entry name" value="Peptidase S8/S53 domain"/>
    <property type="match status" value="1"/>
</dbReference>
<evidence type="ECO:0000256" key="3">
    <source>
        <dbReference type="ARBA" id="ARBA00022825"/>
    </source>
</evidence>
<feature type="domain" description="Peptidase S8/S53" evidence="5">
    <location>
        <begin position="317"/>
        <end position="659"/>
    </location>
</feature>
<keyword evidence="7" id="KW-1185">Reference proteome</keyword>
<sequence length="865" mass="96935">MPNGHNFQHLPLLRRESGPAQLGRPPRESQKTRDNKSDRTSHSGNLFGSAFSVSNTRKSVETDRVAKSFPDLQAGLALLLQIDTSLDVDKLRRLFDFEIVAEEEDGYVIVASEDIDLVKFNKAVAGFAGSVHGTGIVASIHRLDEDPDQNLRLQLILSETLYELWPNIDETAVYQVDIGVTCLGIKQIPDEPQKRKRESDVEFARRQSEWSNNRIEVYDSWYDLQDERTQEVSRIIVNGYGGSIDSIQHDEPAISLPDSFTMRIQVNGKGLKDFVFNYPYLFEVVEPDNISLTRSKAEPGEEVEPNQITAPPTGAPAVCIIDSGIQEEHVLLEPSIDKESSHCFLPPPESPTDVADHVWPAGHGTRVAGAVQYGEQVKRDGPYQLPFWIQNARILDAEASLPYSLMPAAVIRAVIERYHYGPRQTRIFNHSINADCHCRLRHMSAWAAEIDMLCHQFDIMIVQTAGNLRERAHVPSAGILDHLDAGRLYPYYLVERSSRVANPGQSFQALTVGSVAYQMYESSGWKSFATQPGHPSSFSRSGFGIWNVIKPEVVEFGGDDLQSPGSQTLLGNPSEGRACYPELVRSTMHPPGPAYDRDEVGTSFAAPKVTHIAAHLQRVLPNEPCLLYKTLIVQSARWPEWTNTDEVDTNQVIRTLGYGIPDLERATTNTDYRTTLITSGETSINAGNCDLYQVPIPESMRQPGYEYDILVEVTLSYVAEPRRTRRNLRRYLSTWVDWKSSKLGESLSSFRSRALKEEEAEENTAAGDTLRWKLATRTDHGDIDGAKRNSGTVQKDWAIIKSFQLPENFCIAIMGHQGWSKDPDSEAKYSLAVSFEVIGREISIYDDLRIAVEDLQVELEAEVET</sequence>
<dbReference type="InterPro" id="IPR015500">
    <property type="entry name" value="Peptidase_S8_subtilisin-rel"/>
</dbReference>
<evidence type="ECO:0000313" key="7">
    <source>
        <dbReference type="Proteomes" id="UP000318384"/>
    </source>
</evidence>
<proteinExistence type="predicted"/>
<keyword evidence="2" id="KW-0378">Hydrolase</keyword>
<dbReference type="PRINTS" id="PR00723">
    <property type="entry name" value="SUBTILISIN"/>
</dbReference>
<accession>A0A517WWN6</accession>
<evidence type="ECO:0000313" key="6">
    <source>
        <dbReference type="EMBL" id="QDU09648.1"/>
    </source>
</evidence>
<keyword evidence="3" id="KW-0720">Serine protease</keyword>
<dbReference type="CDD" id="cd04847">
    <property type="entry name" value="Peptidases_S8_Subtilisin_like_2"/>
    <property type="match status" value="1"/>
</dbReference>
<reference evidence="6 7" key="1">
    <citation type="submission" date="2019-03" db="EMBL/GenBank/DDBJ databases">
        <title>Deep-cultivation of Planctomycetes and their phenomic and genomic characterization uncovers novel biology.</title>
        <authorList>
            <person name="Wiegand S."/>
            <person name="Jogler M."/>
            <person name="Boedeker C."/>
            <person name="Pinto D."/>
            <person name="Vollmers J."/>
            <person name="Rivas-Marin E."/>
            <person name="Kohn T."/>
            <person name="Peeters S.H."/>
            <person name="Heuer A."/>
            <person name="Rast P."/>
            <person name="Oberbeckmann S."/>
            <person name="Bunk B."/>
            <person name="Jeske O."/>
            <person name="Meyerdierks A."/>
            <person name="Storesund J.E."/>
            <person name="Kallscheuer N."/>
            <person name="Luecker S."/>
            <person name="Lage O.M."/>
            <person name="Pohl T."/>
            <person name="Merkel B.J."/>
            <person name="Hornburger P."/>
            <person name="Mueller R.-W."/>
            <person name="Bruemmer F."/>
            <person name="Labrenz M."/>
            <person name="Spormann A.M."/>
            <person name="Op den Camp H."/>
            <person name="Overmann J."/>
            <person name="Amann R."/>
            <person name="Jetten M.S.M."/>
            <person name="Mascher T."/>
            <person name="Medema M.H."/>
            <person name="Devos D.P."/>
            <person name="Kaster A.-K."/>
            <person name="Ovreas L."/>
            <person name="Rohde M."/>
            <person name="Galperin M.Y."/>
            <person name="Jogler C."/>
        </authorList>
    </citation>
    <scope>NUCLEOTIDE SEQUENCE [LARGE SCALE GENOMIC DNA]</scope>
    <source>
        <strain evidence="6 7">V202</strain>
    </source>
</reference>
<dbReference type="EMBL" id="CP037422">
    <property type="protein sequence ID" value="QDU09648.1"/>
    <property type="molecule type" value="Genomic_DNA"/>
</dbReference>
<dbReference type="Proteomes" id="UP000318384">
    <property type="component" value="Chromosome"/>
</dbReference>
<dbReference type="Pfam" id="PF00082">
    <property type="entry name" value="Peptidase_S8"/>
    <property type="match status" value="1"/>
</dbReference>
<dbReference type="RefSeq" id="WP_145176195.1">
    <property type="nucleotide sequence ID" value="NZ_CP037422.1"/>
</dbReference>
<feature type="region of interest" description="Disordered" evidence="4">
    <location>
        <begin position="1"/>
        <end position="50"/>
    </location>
</feature>
<dbReference type="AlphaFoldDB" id="A0A517WWN6"/>
<organism evidence="6 7">
    <name type="scientific">Gimesia aquarii</name>
    <dbReference type="NCBI Taxonomy" id="2527964"/>
    <lineage>
        <taxon>Bacteria</taxon>
        <taxon>Pseudomonadati</taxon>
        <taxon>Planctomycetota</taxon>
        <taxon>Planctomycetia</taxon>
        <taxon>Planctomycetales</taxon>
        <taxon>Planctomycetaceae</taxon>
        <taxon>Gimesia</taxon>
    </lineage>
</organism>
<dbReference type="GO" id="GO:0004252">
    <property type="term" value="F:serine-type endopeptidase activity"/>
    <property type="evidence" value="ECO:0007669"/>
    <property type="project" value="InterPro"/>
</dbReference>
<keyword evidence="1" id="KW-0645">Protease</keyword>
<dbReference type="GO" id="GO:0006508">
    <property type="term" value="P:proteolysis"/>
    <property type="evidence" value="ECO:0007669"/>
    <property type="project" value="UniProtKB-KW"/>
</dbReference>
<protein>
    <submittedName>
        <fullName evidence="6">Subtilase family protein</fullName>
    </submittedName>
</protein>
<evidence type="ECO:0000259" key="5">
    <source>
        <dbReference type="Pfam" id="PF00082"/>
    </source>
</evidence>
<dbReference type="InterPro" id="IPR036852">
    <property type="entry name" value="Peptidase_S8/S53_dom_sf"/>
</dbReference>
<dbReference type="InterPro" id="IPR000209">
    <property type="entry name" value="Peptidase_S8/S53_dom"/>
</dbReference>
<dbReference type="InterPro" id="IPR034074">
    <property type="entry name" value="Y4bN_pept_dom"/>
</dbReference>
<dbReference type="OrthoDB" id="9759014at2"/>
<feature type="compositionally biased region" description="Basic and acidic residues" evidence="4">
    <location>
        <begin position="25"/>
        <end position="41"/>
    </location>
</feature>
<dbReference type="SUPFAM" id="SSF52743">
    <property type="entry name" value="Subtilisin-like"/>
    <property type="match status" value="1"/>
</dbReference>
<evidence type="ECO:0000256" key="4">
    <source>
        <dbReference type="SAM" id="MobiDB-lite"/>
    </source>
</evidence>
<evidence type="ECO:0000256" key="2">
    <source>
        <dbReference type="ARBA" id="ARBA00022801"/>
    </source>
</evidence>
<evidence type="ECO:0000256" key="1">
    <source>
        <dbReference type="ARBA" id="ARBA00022670"/>
    </source>
</evidence>
<gene>
    <name evidence="6" type="ORF">V202x_30240</name>
</gene>
<name>A0A517WWN6_9PLAN</name>